<feature type="compositionally biased region" description="Low complexity" evidence="1">
    <location>
        <begin position="311"/>
        <end position="323"/>
    </location>
</feature>
<feature type="compositionally biased region" description="Basic and acidic residues" evidence="1">
    <location>
        <begin position="235"/>
        <end position="251"/>
    </location>
</feature>
<proteinExistence type="predicted"/>
<dbReference type="EMBL" id="KI669469">
    <property type="protein sequence ID" value="OCF54740.1"/>
    <property type="molecule type" value="Genomic_DNA"/>
</dbReference>
<protein>
    <submittedName>
        <fullName evidence="2">Uncharacterized protein</fullName>
    </submittedName>
</protein>
<evidence type="ECO:0000313" key="3">
    <source>
        <dbReference type="Proteomes" id="UP000092583"/>
    </source>
</evidence>
<dbReference type="OrthoDB" id="2575478at2759"/>
<name>A0A1B9IH93_9TREE</name>
<sequence>MTPERRITRSHTAAQRPIPILRPPSPSPSCSPTPAPLIILDVLKPDSLPSSRESSPDPNSDDDSDVSSSLSALSSAAAQSESDSPAPTPAAIPATTTTQALNSIKADTHTKKKRRTSPPPPTTNQTAAPALVRATSTPKVPTTTAAASGKSKAPRVSTVGATAPTRAQKALLVRESNSTSRAGSQHVVEDDTPLPLPPSRTGMGEGAFPTPKESYLRQENYLLRKEAEYIIHQAEVHKKELNKRKDRDERNGTTLVEGKRNRKSINYNEDEDEDGDVDLSNHEDEDGDDSEGGPGPSTSIARLKRRQSQLNGNKNGNGHGSSSNERRRSSTTNMKFPEPVKDQSFEGQFNQLQKEHKANILAEKAAEQSRPPIFPKNARPTVVLANGTVNGIGGKTVPRDKTERTYQEGLSGLSNEMEIDAQGFVDNVKENLRAILKYYFPERSPRRDAFCERIGRGLAQLGWELTDNADAALLP</sequence>
<dbReference type="Proteomes" id="UP000092583">
    <property type="component" value="Unassembled WGS sequence"/>
</dbReference>
<gene>
    <name evidence="2" type="ORF">L486_07874</name>
</gene>
<feature type="compositionally biased region" description="Pro residues" evidence="1">
    <location>
        <begin position="20"/>
        <end position="35"/>
    </location>
</feature>
<feature type="compositionally biased region" description="Low complexity" evidence="1">
    <location>
        <begin position="66"/>
        <end position="100"/>
    </location>
</feature>
<feature type="compositionally biased region" description="Low complexity" evidence="1">
    <location>
        <begin position="49"/>
        <end position="58"/>
    </location>
</feature>
<evidence type="ECO:0000313" key="2">
    <source>
        <dbReference type="EMBL" id="OCF54740.1"/>
    </source>
</evidence>
<accession>A0A1B9IH93</accession>
<dbReference type="AlphaFoldDB" id="A0A1B9IH93"/>
<feature type="compositionally biased region" description="Acidic residues" evidence="1">
    <location>
        <begin position="268"/>
        <end position="291"/>
    </location>
</feature>
<feature type="region of interest" description="Disordered" evidence="1">
    <location>
        <begin position="1"/>
        <end position="213"/>
    </location>
</feature>
<organism evidence="2 3">
    <name type="scientific">Kwoniella mangroviensis CBS 10435</name>
    <dbReference type="NCBI Taxonomy" id="1331196"/>
    <lineage>
        <taxon>Eukaryota</taxon>
        <taxon>Fungi</taxon>
        <taxon>Dikarya</taxon>
        <taxon>Basidiomycota</taxon>
        <taxon>Agaricomycotina</taxon>
        <taxon>Tremellomycetes</taxon>
        <taxon>Tremellales</taxon>
        <taxon>Cryptococcaceae</taxon>
        <taxon>Kwoniella</taxon>
    </lineage>
</organism>
<evidence type="ECO:0000256" key="1">
    <source>
        <dbReference type="SAM" id="MobiDB-lite"/>
    </source>
</evidence>
<reference evidence="2 3" key="1">
    <citation type="submission" date="2013-07" db="EMBL/GenBank/DDBJ databases">
        <title>The Genome Sequence of Kwoniella mangroviensis CBS10435.</title>
        <authorList>
            <consortium name="The Broad Institute Genome Sequencing Platform"/>
            <person name="Cuomo C."/>
            <person name="Litvintseva A."/>
            <person name="Chen Y."/>
            <person name="Heitman J."/>
            <person name="Sun S."/>
            <person name="Springer D."/>
            <person name="Dromer F."/>
            <person name="Young S.K."/>
            <person name="Zeng Q."/>
            <person name="Gargeya S."/>
            <person name="Fitzgerald M."/>
            <person name="Abouelleil A."/>
            <person name="Alvarado L."/>
            <person name="Berlin A.M."/>
            <person name="Chapman S.B."/>
            <person name="Dewar J."/>
            <person name="Goldberg J."/>
            <person name="Griggs A."/>
            <person name="Gujja S."/>
            <person name="Hansen M."/>
            <person name="Howarth C."/>
            <person name="Imamovic A."/>
            <person name="Larimer J."/>
            <person name="McCowan C."/>
            <person name="Murphy C."/>
            <person name="Pearson M."/>
            <person name="Priest M."/>
            <person name="Roberts A."/>
            <person name="Saif S."/>
            <person name="Shea T."/>
            <person name="Sykes S."/>
            <person name="Wortman J."/>
            <person name="Nusbaum C."/>
            <person name="Birren B."/>
        </authorList>
    </citation>
    <scope>NUCLEOTIDE SEQUENCE [LARGE SCALE GENOMIC DNA]</scope>
    <source>
        <strain evidence="2 3">CBS 10435</strain>
    </source>
</reference>
<feature type="region of interest" description="Disordered" evidence="1">
    <location>
        <begin position="235"/>
        <end position="341"/>
    </location>
</feature>
<reference evidence="3" key="2">
    <citation type="submission" date="2013-12" db="EMBL/GenBank/DDBJ databases">
        <title>Evolution of pathogenesis and genome organization in the Tremellales.</title>
        <authorList>
            <person name="Cuomo C."/>
            <person name="Litvintseva A."/>
            <person name="Heitman J."/>
            <person name="Chen Y."/>
            <person name="Sun S."/>
            <person name="Springer D."/>
            <person name="Dromer F."/>
            <person name="Young S."/>
            <person name="Zeng Q."/>
            <person name="Chapman S."/>
            <person name="Gujja S."/>
            <person name="Saif S."/>
            <person name="Birren B."/>
        </authorList>
    </citation>
    <scope>NUCLEOTIDE SEQUENCE [LARGE SCALE GENOMIC DNA]</scope>
    <source>
        <strain evidence="3">CBS 10435</strain>
    </source>
</reference>
<keyword evidence="3" id="KW-1185">Reference proteome</keyword>